<dbReference type="EMBL" id="CP113520">
    <property type="protein sequence ID" value="WAJ28495.1"/>
    <property type="molecule type" value="Genomic_DNA"/>
</dbReference>
<evidence type="ECO:0000313" key="2">
    <source>
        <dbReference type="Proteomes" id="UP001163223"/>
    </source>
</evidence>
<proteinExistence type="predicted"/>
<sequence length="310" mass="33513">MFELSQLRCFVAVAEELHFGRASARLNMTQPPLSRQIQLLEHALEARLLERSSRVVRLTPAGRAFLPEARRILRLSDSAASWTRRVWRGEAGTLRLGFTAASGYSRMPLLLNLLHRRLPGIDVVLQEMVTHAQLEGLDSGTLDVGLVRALPPGARHASLPLAPEALLVALQQDDPLCSHHELGPADLEGRDLIGYSPDASRYFFELTSGLLDRAGVRPNVVQQVGQIHTMLALVTSGFGAALVPGSAACLGMEGVSFKTFVTTPPKPVELMMVWLPTNENPALAAFIDAYRSAADPVDRTSPTSVGAGMG</sequence>
<organism evidence="1 2">
    <name type="scientific">Antarcticirhabdus aurantiaca</name>
    <dbReference type="NCBI Taxonomy" id="2606717"/>
    <lineage>
        <taxon>Bacteria</taxon>
        <taxon>Pseudomonadati</taxon>
        <taxon>Pseudomonadota</taxon>
        <taxon>Alphaproteobacteria</taxon>
        <taxon>Hyphomicrobiales</taxon>
        <taxon>Aurantimonadaceae</taxon>
        <taxon>Antarcticirhabdus</taxon>
    </lineage>
</organism>
<keyword evidence="2" id="KW-1185">Reference proteome</keyword>
<reference evidence="1" key="1">
    <citation type="submission" date="2022-11" db="EMBL/GenBank/DDBJ databases">
        <title>beta-Carotene-producing bacterium, Jeongeuplla avenae sp. nov., alleviates the salt stress of Arabidopsis seedlings.</title>
        <authorList>
            <person name="Jiang L."/>
            <person name="Lee J."/>
        </authorList>
    </citation>
    <scope>NUCLEOTIDE SEQUENCE</scope>
    <source>
        <strain evidence="1">DY_R2A_6</strain>
    </source>
</reference>
<dbReference type="Proteomes" id="UP001163223">
    <property type="component" value="Chromosome"/>
</dbReference>
<evidence type="ECO:0000313" key="1">
    <source>
        <dbReference type="EMBL" id="WAJ28495.1"/>
    </source>
</evidence>
<accession>A0ACD4NNI5</accession>
<name>A0ACD4NNI5_9HYPH</name>
<gene>
    <name evidence="1" type="ORF">OXU80_27435</name>
</gene>
<protein>
    <submittedName>
        <fullName evidence="1">LysR family transcriptional regulator</fullName>
    </submittedName>
</protein>